<evidence type="ECO:0000313" key="7">
    <source>
        <dbReference type="EMBL" id="GAH69218.1"/>
    </source>
</evidence>
<comment type="caution">
    <text evidence="7">The sequence shown here is derived from an EMBL/GenBank/DDBJ whole genome shotgun (WGS) entry which is preliminary data.</text>
</comment>
<dbReference type="PANTHER" id="PTHR12608">
    <property type="entry name" value="TRANSMEMBRANE PROTEIN HTP-1 RELATED"/>
    <property type="match status" value="1"/>
</dbReference>
<evidence type="ECO:0000256" key="4">
    <source>
        <dbReference type="ARBA" id="ARBA00022989"/>
    </source>
</evidence>
<keyword evidence="5 6" id="KW-0472">Membrane</keyword>
<evidence type="ECO:0000256" key="6">
    <source>
        <dbReference type="SAM" id="Phobius"/>
    </source>
</evidence>
<keyword evidence="4 6" id="KW-1133">Transmembrane helix</keyword>
<dbReference type="InterPro" id="IPR001727">
    <property type="entry name" value="GDT1-like"/>
</dbReference>
<evidence type="ECO:0000256" key="2">
    <source>
        <dbReference type="ARBA" id="ARBA00009190"/>
    </source>
</evidence>
<evidence type="ECO:0000256" key="1">
    <source>
        <dbReference type="ARBA" id="ARBA00004141"/>
    </source>
</evidence>
<gene>
    <name evidence="7" type="ORF">S03H2_45216</name>
</gene>
<evidence type="ECO:0008006" key="8">
    <source>
        <dbReference type="Google" id="ProtNLM"/>
    </source>
</evidence>
<feature type="transmembrane region" description="Helical" evidence="6">
    <location>
        <begin position="27"/>
        <end position="52"/>
    </location>
</feature>
<dbReference type="EMBL" id="BARU01028315">
    <property type="protein sequence ID" value="GAH69218.1"/>
    <property type="molecule type" value="Genomic_DNA"/>
</dbReference>
<keyword evidence="3 6" id="KW-0812">Transmembrane</keyword>
<accession>X1JHI2</accession>
<comment type="similarity">
    <text evidence="2">Belongs to the GDT1 family.</text>
</comment>
<comment type="subcellular location">
    <subcellularLocation>
        <location evidence="1">Membrane</location>
        <topology evidence="1">Multi-pass membrane protein</topology>
    </subcellularLocation>
</comment>
<dbReference type="AlphaFoldDB" id="X1JHI2"/>
<dbReference type="PANTHER" id="PTHR12608:SF1">
    <property type="entry name" value="TRANSMEMBRANE PROTEIN 165"/>
    <property type="match status" value="1"/>
</dbReference>
<organism evidence="7">
    <name type="scientific">marine sediment metagenome</name>
    <dbReference type="NCBI Taxonomy" id="412755"/>
    <lineage>
        <taxon>unclassified sequences</taxon>
        <taxon>metagenomes</taxon>
        <taxon>ecological metagenomes</taxon>
    </lineage>
</organism>
<dbReference type="Pfam" id="PF01169">
    <property type="entry name" value="GDT1"/>
    <property type="match status" value="1"/>
</dbReference>
<reference evidence="7" key="1">
    <citation type="journal article" date="2014" name="Front. Microbiol.">
        <title>High frequency of phylogenetically diverse reductive dehalogenase-homologous genes in deep subseafloor sedimentary metagenomes.</title>
        <authorList>
            <person name="Kawai M."/>
            <person name="Futagami T."/>
            <person name="Toyoda A."/>
            <person name="Takaki Y."/>
            <person name="Nishi S."/>
            <person name="Hori S."/>
            <person name="Arai W."/>
            <person name="Tsubouchi T."/>
            <person name="Morono Y."/>
            <person name="Uchiyama I."/>
            <person name="Ito T."/>
            <person name="Fujiyama A."/>
            <person name="Inagaki F."/>
            <person name="Takami H."/>
        </authorList>
    </citation>
    <scope>NUCLEOTIDE SEQUENCE</scope>
    <source>
        <strain evidence="7">Expedition CK06-06</strain>
    </source>
</reference>
<proteinExistence type="inferred from homology"/>
<feature type="non-terminal residue" evidence="7">
    <location>
        <position position="1"/>
    </location>
</feature>
<evidence type="ECO:0000256" key="5">
    <source>
        <dbReference type="ARBA" id="ARBA00023136"/>
    </source>
</evidence>
<feature type="transmembrane region" description="Helical" evidence="6">
    <location>
        <begin position="59"/>
        <end position="77"/>
    </location>
</feature>
<protein>
    <recommendedName>
        <fullName evidence="8">GDT1 family protein</fullName>
    </recommendedName>
</protein>
<evidence type="ECO:0000256" key="3">
    <source>
        <dbReference type="ARBA" id="ARBA00022692"/>
    </source>
</evidence>
<name>X1JHI2_9ZZZZ</name>
<sequence>TVFIAELGDKTQFATLLYAAGPTKSKLTVFLGAALALVVASGIAVLAGSFLAHHINPKYLSWIAGLGFIGVGIWVITTAR</sequence>
<dbReference type="GO" id="GO:0016020">
    <property type="term" value="C:membrane"/>
    <property type="evidence" value="ECO:0007669"/>
    <property type="project" value="UniProtKB-SubCell"/>
</dbReference>
<dbReference type="GO" id="GO:0046873">
    <property type="term" value="F:metal ion transmembrane transporter activity"/>
    <property type="evidence" value="ECO:0007669"/>
    <property type="project" value="InterPro"/>
</dbReference>